<reference evidence="3" key="1">
    <citation type="submission" date="2014-03" db="EMBL/GenBank/DDBJ databases">
        <authorList>
            <person name="Aksoy S."/>
            <person name="Warren W."/>
            <person name="Wilson R.K."/>
        </authorList>
    </citation>
    <scope>NUCLEOTIDE SEQUENCE [LARGE SCALE GENOMIC DNA]</scope>
    <source>
        <strain evidence="3">IAEA</strain>
    </source>
</reference>
<organism evidence="2 3">
    <name type="scientific">Glossina pallidipes</name>
    <name type="common">Tsetse fly</name>
    <dbReference type="NCBI Taxonomy" id="7398"/>
    <lineage>
        <taxon>Eukaryota</taxon>
        <taxon>Metazoa</taxon>
        <taxon>Ecdysozoa</taxon>
        <taxon>Arthropoda</taxon>
        <taxon>Hexapoda</taxon>
        <taxon>Insecta</taxon>
        <taxon>Pterygota</taxon>
        <taxon>Neoptera</taxon>
        <taxon>Endopterygota</taxon>
        <taxon>Diptera</taxon>
        <taxon>Brachycera</taxon>
        <taxon>Muscomorpha</taxon>
        <taxon>Hippoboscoidea</taxon>
        <taxon>Glossinidae</taxon>
        <taxon>Glossina</taxon>
    </lineage>
</organism>
<name>A0A1A9Z3F5_GLOPL</name>
<evidence type="ECO:0000313" key="2">
    <source>
        <dbReference type="EnsemblMetazoa" id="GPAI002702-PA"/>
    </source>
</evidence>
<proteinExistence type="predicted"/>
<sequence length="110" mass="11989">MKQLIIEVKMVKIDGDAVSVKVRLFSASNVASTTIPELSEFVVPVVVGVVVAVVVVVVVVVIVVVVSSVEESEELVCSAIKLESLIRRLLCRRLPLERVIQFHGITPEIK</sequence>
<accession>A0A1A9Z3F5</accession>
<evidence type="ECO:0000313" key="3">
    <source>
        <dbReference type="Proteomes" id="UP000092445"/>
    </source>
</evidence>
<evidence type="ECO:0000256" key="1">
    <source>
        <dbReference type="SAM" id="Phobius"/>
    </source>
</evidence>
<feature type="transmembrane region" description="Helical" evidence="1">
    <location>
        <begin position="41"/>
        <end position="66"/>
    </location>
</feature>
<protein>
    <submittedName>
        <fullName evidence="2">Uncharacterized protein</fullName>
    </submittedName>
</protein>
<reference evidence="2" key="2">
    <citation type="submission" date="2020-05" db="UniProtKB">
        <authorList>
            <consortium name="EnsemblMetazoa"/>
        </authorList>
    </citation>
    <scope>IDENTIFICATION</scope>
    <source>
        <strain evidence="2">IAEA</strain>
    </source>
</reference>
<keyword evidence="1" id="KW-0812">Transmembrane</keyword>
<dbReference type="Proteomes" id="UP000092445">
    <property type="component" value="Unassembled WGS sequence"/>
</dbReference>
<keyword evidence="1" id="KW-0472">Membrane</keyword>
<dbReference type="VEuPathDB" id="VectorBase:GPAI002702"/>
<keyword evidence="1" id="KW-1133">Transmembrane helix</keyword>
<dbReference type="AlphaFoldDB" id="A0A1A9Z3F5"/>
<dbReference type="EnsemblMetazoa" id="GPAI002702-RA">
    <property type="protein sequence ID" value="GPAI002702-PA"/>
    <property type="gene ID" value="GPAI002702"/>
</dbReference>
<keyword evidence="3" id="KW-1185">Reference proteome</keyword>